<dbReference type="InterPro" id="IPR036388">
    <property type="entry name" value="WH-like_DNA-bd_sf"/>
</dbReference>
<proteinExistence type="predicted"/>
<keyword evidence="4" id="KW-1185">Reference proteome</keyword>
<dbReference type="STRING" id="1033806.HTIA_2180"/>
<dbReference type="HOGENOM" id="CLU_2392818_0_0_2"/>
<protein>
    <submittedName>
        <fullName evidence="2">Uncharacterized protein</fullName>
    </submittedName>
</protein>
<evidence type="ECO:0000313" key="1">
    <source>
        <dbReference type="EMBL" id="CCQ34292.1"/>
    </source>
</evidence>
<dbReference type="OrthoDB" id="285635at2157"/>
<dbReference type="AlphaFoldDB" id="F7PJF2"/>
<reference evidence="2 3" key="1">
    <citation type="journal article" date="2011" name="J. Bacteriol.">
        <title>Genome sequence of Halorhabdus tiamatea, the first archaeon isolated from a deep-sea anoxic brine lake.</title>
        <authorList>
            <person name="Antunes A."/>
            <person name="Alam I."/>
            <person name="Bajic V.B."/>
            <person name="Stingl U."/>
        </authorList>
    </citation>
    <scope>NUCLEOTIDE SEQUENCE [LARGE SCALE GENOMIC DNA]</scope>
    <source>
        <strain evidence="2 3">SARL4B</strain>
    </source>
</reference>
<dbReference type="EMBL" id="HF571520">
    <property type="protein sequence ID" value="CCQ34292.1"/>
    <property type="molecule type" value="Genomic_DNA"/>
</dbReference>
<reference evidence="1 4" key="3">
    <citation type="journal article" date="2014" name="Environ. Microbiol.">
        <title>Halorhabdus tiamatea: proteogenomics and glycosidase activity measurements identify the first cultivated euryarchaeon from a deep-sea anoxic brine lake as potential polysaccharide degrader.</title>
        <authorList>
            <person name="Werner J."/>
            <person name="Ferrer M."/>
            <person name="Michel G."/>
            <person name="Mann A.J."/>
            <person name="Huang S."/>
            <person name="Juarez S."/>
            <person name="Ciordia S."/>
            <person name="Albar J.P."/>
            <person name="Alcaide M."/>
            <person name="La Cono V."/>
            <person name="Yakimov M.M."/>
            <person name="Antunes A."/>
            <person name="Taborda M."/>
            <person name="Da Costa M.S."/>
            <person name="Amann R.I."/>
            <person name="Gloeckner F.O."/>
            <person name="Golyshina O.V."/>
            <person name="Golyshin P.N."/>
            <person name="Teeling H."/>
        </authorList>
    </citation>
    <scope>NUCLEOTIDE SEQUENCE [LARGE SCALE GENOMIC DNA]</scope>
    <source>
        <strain evidence="4">SARL4B</strain>
        <strain evidence="1">Type strain: SARL4B</strain>
    </source>
</reference>
<accession>F7PJF2</accession>
<evidence type="ECO:0000313" key="2">
    <source>
        <dbReference type="EMBL" id="ERJ05774.1"/>
    </source>
</evidence>
<name>F7PJF2_9EURY</name>
<dbReference type="EMBL" id="AFNT02000025">
    <property type="protein sequence ID" value="ERJ05774.1"/>
    <property type="molecule type" value="Genomic_DNA"/>
</dbReference>
<sequence length="93" mass="10864">MTKEDRRRQVLAFMKDHPLALSPLLLYRNMRLHQTVTFSVDSLRNYLEEFAEEGLVLRVEKEPLDDGRIVEADSGTRAYYVISDEGREYLDDG</sequence>
<evidence type="ECO:0000313" key="4">
    <source>
        <dbReference type="Proteomes" id="UP000015381"/>
    </source>
</evidence>
<dbReference type="Proteomes" id="UP000003861">
    <property type="component" value="Unassembled WGS sequence"/>
</dbReference>
<dbReference type="Proteomes" id="UP000015381">
    <property type="component" value="Chromosome I"/>
</dbReference>
<dbReference type="RefSeq" id="WP_008525892.1">
    <property type="nucleotide sequence ID" value="NC_021921.1"/>
</dbReference>
<dbReference type="Gene3D" id="1.10.10.10">
    <property type="entry name" value="Winged helix-like DNA-binding domain superfamily/Winged helix DNA-binding domain"/>
    <property type="match status" value="1"/>
</dbReference>
<gene>
    <name evidence="2" type="ORF">HLRTI_002162</name>
    <name evidence="1" type="ORF">HTIA_2180</name>
</gene>
<reference evidence="2 3" key="2">
    <citation type="journal article" date="2013" name="PLoS ONE">
        <title>INDIGO - INtegrated Data Warehouse of MIcrobial GenOmes with Examples from the Red Sea Extremophiles.</title>
        <authorList>
            <person name="Alam I."/>
            <person name="Antunes A."/>
            <person name="Kamau A.A."/>
            <person name="Ba Alawi W."/>
            <person name="Kalkatawi M."/>
            <person name="Stingl U."/>
            <person name="Bajic V.B."/>
        </authorList>
    </citation>
    <scope>NUCLEOTIDE SEQUENCE [LARGE SCALE GENOMIC DNA]</scope>
    <source>
        <strain evidence="2 3">SARL4B</strain>
    </source>
</reference>
<dbReference type="GeneID" id="23799269"/>
<organism evidence="2 3">
    <name type="scientific">Halorhabdus tiamatea SARL4B</name>
    <dbReference type="NCBI Taxonomy" id="1033806"/>
    <lineage>
        <taxon>Archaea</taxon>
        <taxon>Methanobacteriati</taxon>
        <taxon>Methanobacteriota</taxon>
        <taxon>Stenosarchaea group</taxon>
        <taxon>Halobacteria</taxon>
        <taxon>Halobacteriales</taxon>
        <taxon>Haloarculaceae</taxon>
        <taxon>Halorhabdus</taxon>
    </lineage>
</organism>
<dbReference type="KEGG" id="hti:HTIA_2180"/>
<evidence type="ECO:0000313" key="3">
    <source>
        <dbReference type="Proteomes" id="UP000003861"/>
    </source>
</evidence>